<dbReference type="PATRIC" id="fig|563033.4.peg.1663"/>
<comment type="caution">
    <text evidence="8">The sequence shown here is derived from an EMBL/GenBank/DDBJ whole genome shotgun (WGS) entry which is preliminary data.</text>
</comment>
<sequence>MGFFDFFTDRTPAEPAEIRLVAFVSGKVQGVGFRWWCAGTAKPMGLTGYAENLDDGRVKVVAEGTAVSCARLVDILRGGGDTAGRVDEVLVEWEEPSGSFRGFGIR</sequence>
<dbReference type="PROSITE" id="PS51160">
    <property type="entry name" value="ACYLPHOSPHATASE_3"/>
    <property type="match status" value="1"/>
</dbReference>
<evidence type="ECO:0000256" key="4">
    <source>
        <dbReference type="ARBA" id="ARBA00047645"/>
    </source>
</evidence>
<dbReference type="Proteomes" id="UP000004897">
    <property type="component" value="Unassembled WGS sequence"/>
</dbReference>
<feature type="active site" evidence="5">
    <location>
        <position position="34"/>
    </location>
</feature>
<evidence type="ECO:0000256" key="1">
    <source>
        <dbReference type="ARBA" id="ARBA00005614"/>
    </source>
</evidence>
<dbReference type="Pfam" id="PF00708">
    <property type="entry name" value="Acylphosphatase"/>
    <property type="match status" value="1"/>
</dbReference>
<dbReference type="GO" id="GO:0003998">
    <property type="term" value="F:acylphosphatase activity"/>
    <property type="evidence" value="ECO:0007669"/>
    <property type="project" value="UniProtKB-EC"/>
</dbReference>
<accession>G5ETQ5</accession>
<comment type="catalytic activity">
    <reaction evidence="4 5">
        <text>an acyl phosphate + H2O = a carboxylate + phosphate + H(+)</text>
        <dbReference type="Rhea" id="RHEA:14965"/>
        <dbReference type="ChEBI" id="CHEBI:15377"/>
        <dbReference type="ChEBI" id="CHEBI:15378"/>
        <dbReference type="ChEBI" id="CHEBI:29067"/>
        <dbReference type="ChEBI" id="CHEBI:43474"/>
        <dbReference type="ChEBI" id="CHEBI:59918"/>
        <dbReference type="EC" id="3.6.1.7"/>
    </reaction>
</comment>
<dbReference type="AlphaFoldDB" id="G5ETQ5"/>
<dbReference type="PANTHER" id="PTHR47268:SF4">
    <property type="entry name" value="ACYLPHOSPHATASE"/>
    <property type="match status" value="1"/>
</dbReference>
<dbReference type="PROSITE" id="PS00150">
    <property type="entry name" value="ACYLPHOSPHATASE_1"/>
    <property type="match status" value="1"/>
</dbReference>
<dbReference type="Gene3D" id="3.30.70.100">
    <property type="match status" value="1"/>
</dbReference>
<dbReference type="InterPro" id="IPR017968">
    <property type="entry name" value="Acylphosphatase_CS"/>
</dbReference>
<dbReference type="PANTHER" id="PTHR47268">
    <property type="entry name" value="ACYLPHOSPHATASE"/>
    <property type="match status" value="1"/>
</dbReference>
<evidence type="ECO:0000259" key="7">
    <source>
        <dbReference type="PROSITE" id="PS51160"/>
    </source>
</evidence>
<evidence type="ECO:0000256" key="5">
    <source>
        <dbReference type="PROSITE-ProRule" id="PRU00520"/>
    </source>
</evidence>
<feature type="domain" description="Acylphosphatase-like" evidence="7">
    <location>
        <begin position="19"/>
        <end position="106"/>
    </location>
</feature>
<reference evidence="8 9" key="1">
    <citation type="submission" date="2011-08" db="EMBL/GenBank/DDBJ databases">
        <title>The Genome Sequence of Rothia mucilaginosa M508.</title>
        <authorList>
            <consortium name="The Broad Institute Genome Sequencing Platform"/>
            <consortium name="The Broad Institute Genome Sequencing Center for Infectious Disease"/>
            <person name="Earl A."/>
            <person name="Ward D."/>
            <person name="Feldgarden M."/>
            <person name="Gevers D."/>
            <person name="Sibley C.D."/>
            <person name="Field T.R."/>
            <person name="Grinwis M."/>
            <person name="Eshaghurshan C.S."/>
            <person name="Surette M.G."/>
            <person name="Young S.K."/>
            <person name="Zeng Q."/>
            <person name="Gargeya S."/>
            <person name="Fitzgerald M."/>
            <person name="Haas B."/>
            <person name="Abouelleil A."/>
            <person name="Alvarado L."/>
            <person name="Arachchi H.M."/>
            <person name="Berlin A."/>
            <person name="Brown A."/>
            <person name="Chapman S.B."/>
            <person name="Chen Z."/>
            <person name="Dunbar C."/>
            <person name="Freedman E."/>
            <person name="Gearin G."/>
            <person name="Gellesch M."/>
            <person name="Goldberg J."/>
            <person name="Griggs A."/>
            <person name="Gujja S."/>
            <person name="Heiman D."/>
            <person name="Howarth C."/>
            <person name="Larson L."/>
            <person name="Lui A."/>
            <person name="MacDonald P.J.P."/>
            <person name="Montmayeur A."/>
            <person name="Murphy C."/>
            <person name="Neiman D."/>
            <person name="Pearson M."/>
            <person name="Priest M."/>
            <person name="Roberts A."/>
            <person name="Saif S."/>
            <person name="Shea T."/>
            <person name="Shenoy N."/>
            <person name="Sisk P."/>
            <person name="Stolte C."/>
            <person name="Sykes S."/>
            <person name="Wortman J."/>
            <person name="Nusbaum C."/>
            <person name="Birren B."/>
        </authorList>
    </citation>
    <scope>NUCLEOTIDE SEQUENCE [LARGE SCALE GENOMIC DNA]</scope>
    <source>
        <strain evidence="8 9">M508</strain>
    </source>
</reference>
<dbReference type="EC" id="3.6.1.7" evidence="2 5"/>
<proteinExistence type="inferred from homology"/>
<dbReference type="RefSeq" id="WP_005507260.1">
    <property type="nucleotide sequence ID" value="NZ_JH370353.1"/>
</dbReference>
<comment type="similarity">
    <text evidence="1 6">Belongs to the acylphosphatase family.</text>
</comment>
<evidence type="ECO:0000256" key="3">
    <source>
        <dbReference type="ARBA" id="ARBA00015991"/>
    </source>
</evidence>
<evidence type="ECO:0000313" key="8">
    <source>
        <dbReference type="EMBL" id="EHB87331.1"/>
    </source>
</evidence>
<name>G5ETQ5_9MICC</name>
<dbReference type="SUPFAM" id="SSF54975">
    <property type="entry name" value="Acylphosphatase/BLUF domain-like"/>
    <property type="match status" value="1"/>
</dbReference>
<evidence type="ECO:0000256" key="6">
    <source>
        <dbReference type="RuleBase" id="RU004168"/>
    </source>
</evidence>
<organism evidence="8 9">
    <name type="scientific">Rothia mucilaginosa M508</name>
    <dbReference type="NCBI Taxonomy" id="563033"/>
    <lineage>
        <taxon>Bacteria</taxon>
        <taxon>Bacillati</taxon>
        <taxon>Actinomycetota</taxon>
        <taxon>Actinomycetes</taxon>
        <taxon>Micrococcales</taxon>
        <taxon>Micrococcaceae</taxon>
        <taxon>Rothia</taxon>
    </lineage>
</organism>
<gene>
    <name evidence="8" type="ORF">HMPREF0737_01665</name>
</gene>
<dbReference type="EMBL" id="ACSB01000013">
    <property type="protein sequence ID" value="EHB87331.1"/>
    <property type="molecule type" value="Genomic_DNA"/>
</dbReference>
<evidence type="ECO:0000256" key="2">
    <source>
        <dbReference type="ARBA" id="ARBA00012150"/>
    </source>
</evidence>
<dbReference type="HOGENOM" id="CLU_141932_3_0_11"/>
<feature type="active site" evidence="5">
    <location>
        <position position="52"/>
    </location>
</feature>
<dbReference type="InterPro" id="IPR020456">
    <property type="entry name" value="Acylphosphatase"/>
</dbReference>
<dbReference type="NCBIfam" id="NF010997">
    <property type="entry name" value="PRK14422.1"/>
    <property type="match status" value="1"/>
</dbReference>
<protein>
    <recommendedName>
        <fullName evidence="3 5">acylphosphatase</fullName>
        <ecNumber evidence="2 5">3.6.1.7</ecNumber>
    </recommendedName>
</protein>
<keyword evidence="5" id="KW-0378">Hydrolase</keyword>
<dbReference type="InterPro" id="IPR001792">
    <property type="entry name" value="Acylphosphatase-like_dom"/>
</dbReference>
<evidence type="ECO:0000313" key="9">
    <source>
        <dbReference type="Proteomes" id="UP000004897"/>
    </source>
</evidence>
<dbReference type="InterPro" id="IPR036046">
    <property type="entry name" value="Acylphosphatase-like_dom_sf"/>
</dbReference>